<evidence type="ECO:0000313" key="4">
    <source>
        <dbReference type="EMBL" id="KAK9763715.1"/>
    </source>
</evidence>
<feature type="region of interest" description="Disordered" evidence="2">
    <location>
        <begin position="44"/>
        <end position="68"/>
    </location>
</feature>
<proteinExistence type="predicted"/>
<accession>A0ABR2WQB8</accession>
<dbReference type="EMBL" id="JASJQH010000574">
    <property type="protein sequence ID" value="KAK9763715.1"/>
    <property type="molecule type" value="Genomic_DNA"/>
</dbReference>
<dbReference type="PANTHER" id="PTHR23176">
    <property type="entry name" value="RHO/RAC/CDC GTPASE-ACTIVATING PROTEIN"/>
    <property type="match status" value="1"/>
</dbReference>
<protein>
    <recommendedName>
        <fullName evidence="3">Rho-GAP domain-containing protein</fullName>
    </recommendedName>
</protein>
<feature type="compositionally biased region" description="Low complexity" evidence="2">
    <location>
        <begin position="44"/>
        <end position="60"/>
    </location>
</feature>
<evidence type="ECO:0000313" key="5">
    <source>
        <dbReference type="Proteomes" id="UP001479436"/>
    </source>
</evidence>
<dbReference type="PROSITE" id="PS50238">
    <property type="entry name" value="RHOGAP"/>
    <property type="match status" value="1"/>
</dbReference>
<keyword evidence="1" id="KW-0343">GTPase activation</keyword>
<dbReference type="Pfam" id="PF00620">
    <property type="entry name" value="RhoGAP"/>
    <property type="match status" value="1"/>
</dbReference>
<evidence type="ECO:0000259" key="3">
    <source>
        <dbReference type="PROSITE" id="PS50238"/>
    </source>
</evidence>
<dbReference type="SUPFAM" id="SSF48350">
    <property type="entry name" value="GTPase activation domain, GAP"/>
    <property type="match status" value="1"/>
</dbReference>
<feature type="domain" description="Rho-GAP" evidence="3">
    <location>
        <begin position="170"/>
        <end position="280"/>
    </location>
</feature>
<dbReference type="SMART" id="SM00324">
    <property type="entry name" value="RhoGAP"/>
    <property type="match status" value="1"/>
</dbReference>
<name>A0ABR2WQB8_9FUNG</name>
<sequence length="280" mass="30595">MSRPSPYLPFDLPPRPSSSSSTRCSPIVSVSPIIASAKTIKMHSQTTLTTSSDMDTSYSSTPPPLPSRSIINPEQVTDVDGSSALSKIQNIAREQRSKLVEINLAQRTSAMANVAKSKGFDFKDKAYEKGTEWTKFGRDALEKWKSRNSHEDLRGGVAGRRLSEGPIFGQPLEDAVERSKIDDNCPVPAVVIRCIEYLDCNGLNEVGLYRVPGSTSAVTRLKAIFDEGNDMDLLDSHEDPNAAATLLKMYLRELPDPIIPQDLLPEFSACLPKSAGLSPE</sequence>
<dbReference type="InterPro" id="IPR050729">
    <property type="entry name" value="Rho-GAP"/>
</dbReference>
<dbReference type="Gene3D" id="1.10.555.10">
    <property type="entry name" value="Rho GTPase activation protein"/>
    <property type="match status" value="1"/>
</dbReference>
<reference evidence="4 5" key="1">
    <citation type="submission" date="2023-04" db="EMBL/GenBank/DDBJ databases">
        <title>Genome of Basidiobolus ranarum AG-B5.</title>
        <authorList>
            <person name="Stajich J.E."/>
            <person name="Carter-House D."/>
            <person name="Gryganskyi A."/>
        </authorList>
    </citation>
    <scope>NUCLEOTIDE SEQUENCE [LARGE SCALE GENOMIC DNA]</scope>
    <source>
        <strain evidence="4 5">AG-B5</strain>
    </source>
</reference>
<keyword evidence="5" id="KW-1185">Reference proteome</keyword>
<dbReference type="InterPro" id="IPR000198">
    <property type="entry name" value="RhoGAP_dom"/>
</dbReference>
<comment type="caution">
    <text evidence="4">The sequence shown here is derived from an EMBL/GenBank/DDBJ whole genome shotgun (WGS) entry which is preliminary data.</text>
</comment>
<feature type="non-terminal residue" evidence="4">
    <location>
        <position position="280"/>
    </location>
</feature>
<gene>
    <name evidence="4" type="ORF">K7432_009367</name>
</gene>
<evidence type="ECO:0000256" key="1">
    <source>
        <dbReference type="ARBA" id="ARBA00022468"/>
    </source>
</evidence>
<dbReference type="InterPro" id="IPR008936">
    <property type="entry name" value="Rho_GTPase_activation_prot"/>
</dbReference>
<feature type="region of interest" description="Disordered" evidence="2">
    <location>
        <begin position="1"/>
        <end position="25"/>
    </location>
</feature>
<dbReference type="PANTHER" id="PTHR23176:SF129">
    <property type="entry name" value="RHO GTPASE ACTIVATING PROTEIN AT 16F, ISOFORM E-RELATED"/>
    <property type="match status" value="1"/>
</dbReference>
<evidence type="ECO:0000256" key="2">
    <source>
        <dbReference type="SAM" id="MobiDB-lite"/>
    </source>
</evidence>
<organism evidence="4 5">
    <name type="scientific">Basidiobolus ranarum</name>
    <dbReference type="NCBI Taxonomy" id="34480"/>
    <lineage>
        <taxon>Eukaryota</taxon>
        <taxon>Fungi</taxon>
        <taxon>Fungi incertae sedis</taxon>
        <taxon>Zoopagomycota</taxon>
        <taxon>Entomophthoromycotina</taxon>
        <taxon>Basidiobolomycetes</taxon>
        <taxon>Basidiobolales</taxon>
        <taxon>Basidiobolaceae</taxon>
        <taxon>Basidiobolus</taxon>
    </lineage>
</organism>
<dbReference type="Proteomes" id="UP001479436">
    <property type="component" value="Unassembled WGS sequence"/>
</dbReference>